<dbReference type="Proteomes" id="UP000198741">
    <property type="component" value="Chromosome I"/>
</dbReference>
<organism evidence="2 3">
    <name type="scientific">Nakamurella panacisegetis</name>
    <dbReference type="NCBI Taxonomy" id="1090615"/>
    <lineage>
        <taxon>Bacteria</taxon>
        <taxon>Bacillati</taxon>
        <taxon>Actinomycetota</taxon>
        <taxon>Actinomycetes</taxon>
        <taxon>Nakamurellales</taxon>
        <taxon>Nakamurellaceae</taxon>
        <taxon>Nakamurella</taxon>
    </lineage>
</organism>
<evidence type="ECO:0000313" key="3">
    <source>
        <dbReference type="Proteomes" id="UP000198741"/>
    </source>
</evidence>
<gene>
    <name evidence="2" type="ORF">SAMN04515671_0609</name>
</gene>
<evidence type="ECO:0000259" key="1">
    <source>
        <dbReference type="Pfam" id="PF00107"/>
    </source>
</evidence>
<dbReference type="SUPFAM" id="SSF50129">
    <property type="entry name" value="GroES-like"/>
    <property type="match status" value="1"/>
</dbReference>
<reference evidence="2 3" key="1">
    <citation type="submission" date="2016-10" db="EMBL/GenBank/DDBJ databases">
        <authorList>
            <person name="de Groot N.N."/>
        </authorList>
    </citation>
    <scope>NUCLEOTIDE SEQUENCE [LARGE SCALE GENOMIC DNA]</scope>
    <source>
        <strain evidence="3">P4-7,KCTC 19426,CECT 7604</strain>
    </source>
</reference>
<proteinExistence type="predicted"/>
<dbReference type="InterPro" id="IPR013149">
    <property type="entry name" value="ADH-like_C"/>
</dbReference>
<feature type="domain" description="Alcohol dehydrogenase-like C-terminal" evidence="1">
    <location>
        <begin position="145"/>
        <end position="266"/>
    </location>
</feature>
<dbReference type="STRING" id="1090615.SAMN04515671_0609"/>
<evidence type="ECO:0000313" key="2">
    <source>
        <dbReference type="EMBL" id="SDO33807.1"/>
    </source>
</evidence>
<name>A0A1H0IQS6_9ACTN</name>
<dbReference type="OrthoDB" id="9787435at2"/>
<dbReference type="RefSeq" id="WP_090474542.1">
    <property type="nucleotide sequence ID" value="NZ_LT629710.1"/>
</dbReference>
<dbReference type="InterPro" id="IPR011032">
    <property type="entry name" value="GroES-like_sf"/>
</dbReference>
<dbReference type="PANTHER" id="PTHR43677">
    <property type="entry name" value="SHORT-CHAIN DEHYDROGENASE/REDUCTASE"/>
    <property type="match status" value="1"/>
</dbReference>
<dbReference type="PANTHER" id="PTHR43677:SF11">
    <property type="entry name" value="ZINC-CONTAINING ALCOHOL DEHYDROGENASE"/>
    <property type="match status" value="1"/>
</dbReference>
<dbReference type="InterPro" id="IPR036291">
    <property type="entry name" value="NAD(P)-bd_dom_sf"/>
</dbReference>
<dbReference type="SUPFAM" id="SSF51735">
    <property type="entry name" value="NAD(P)-binding Rossmann-fold domains"/>
    <property type="match status" value="1"/>
</dbReference>
<accession>A0A1H0IQS6</accession>
<dbReference type="Gene3D" id="3.40.50.720">
    <property type="entry name" value="NAD(P)-binding Rossmann-like Domain"/>
    <property type="match status" value="1"/>
</dbReference>
<dbReference type="EMBL" id="LT629710">
    <property type="protein sequence ID" value="SDO33807.1"/>
    <property type="molecule type" value="Genomic_DNA"/>
</dbReference>
<dbReference type="Gene3D" id="3.90.180.10">
    <property type="entry name" value="Medium-chain alcohol dehydrogenases, catalytic domain"/>
    <property type="match status" value="1"/>
</dbReference>
<keyword evidence="3" id="KW-1185">Reference proteome</keyword>
<dbReference type="Pfam" id="PF00107">
    <property type="entry name" value="ADH_zinc_N"/>
    <property type="match status" value="1"/>
</dbReference>
<dbReference type="InterPro" id="IPR051397">
    <property type="entry name" value="Zn-ADH-like_protein"/>
</dbReference>
<dbReference type="GO" id="GO:0016491">
    <property type="term" value="F:oxidoreductase activity"/>
    <property type="evidence" value="ECO:0007669"/>
    <property type="project" value="TreeGrafter"/>
</dbReference>
<dbReference type="AlphaFoldDB" id="A0A1H0IQS6"/>
<sequence>MRAAVVTAFHTPPSCEEFPTPEPADGQVLIDVLASAIHPRVRSQADGSHYTSVGELPLIPGIDGVGRTADGQLRYFVLPDTNIGAMAEQTLIDPRRSVVLPETIDPIVIAAAMNPAMSSWIALRRRIDFRPGSRVLVMGATGNAGRMAVQIAKRLGASHVTAAGRDAEKLAGLAALGADTLINLGQEKATATSELAAVGRDVDVVVDYLWGEWAATALSAIVPARRDDAQKLTWIQVGSITGPESPIPSAALRACNLHIVGSGQGSVSPRDILAELPSLASEITSGHYDIAARAVPLARVTAAWADAAVTTDRLVVIPSAR</sequence>
<protein>
    <submittedName>
        <fullName evidence="2">NADPH:quinone reductase</fullName>
    </submittedName>
</protein>